<feature type="compositionally biased region" description="Acidic residues" evidence="7">
    <location>
        <begin position="225"/>
        <end position="239"/>
    </location>
</feature>
<comment type="similarity">
    <text evidence="2">Belongs to the DNA polymerase type-B-like family.</text>
</comment>
<dbReference type="EC" id="2.7.7.19" evidence="3"/>
<feature type="compositionally biased region" description="Polar residues" evidence="7">
    <location>
        <begin position="177"/>
        <end position="187"/>
    </location>
</feature>
<evidence type="ECO:0000256" key="1">
    <source>
        <dbReference type="ARBA" id="ARBA00001936"/>
    </source>
</evidence>
<dbReference type="PANTHER" id="PTHR23092:SF15">
    <property type="entry name" value="INACTIVE NON-CANONICAL POLY(A) RNA POLYMERASE PROTEIN TRF4-2-RELATED"/>
    <property type="match status" value="1"/>
</dbReference>
<evidence type="ECO:0000313" key="10">
    <source>
        <dbReference type="EMBL" id="AUW31197.1"/>
    </source>
</evidence>
<name>A0A2K9YEB2_CLAUC</name>
<feature type="compositionally biased region" description="Basic and acidic residues" evidence="7">
    <location>
        <begin position="349"/>
        <end position="361"/>
    </location>
</feature>
<dbReference type="GO" id="GO:0031499">
    <property type="term" value="C:TRAMP complex"/>
    <property type="evidence" value="ECO:0007669"/>
    <property type="project" value="TreeGrafter"/>
</dbReference>
<dbReference type="SUPFAM" id="SSF81301">
    <property type="entry name" value="Nucleotidyltransferase"/>
    <property type="match status" value="1"/>
</dbReference>
<dbReference type="InterPro" id="IPR043519">
    <property type="entry name" value="NT_sf"/>
</dbReference>
<dbReference type="Pfam" id="PF03828">
    <property type="entry name" value="PAP_assoc"/>
    <property type="match status" value="1"/>
</dbReference>
<dbReference type="EMBL" id="MG777497">
    <property type="protein sequence ID" value="AUW31197.1"/>
    <property type="molecule type" value="Genomic_DNA"/>
</dbReference>
<dbReference type="Gene3D" id="1.10.1410.10">
    <property type="match status" value="1"/>
</dbReference>
<feature type="compositionally biased region" description="Basic and acidic residues" evidence="7">
    <location>
        <begin position="886"/>
        <end position="902"/>
    </location>
</feature>
<dbReference type="GO" id="GO:0031123">
    <property type="term" value="P:RNA 3'-end processing"/>
    <property type="evidence" value="ECO:0007669"/>
    <property type="project" value="TreeGrafter"/>
</dbReference>
<dbReference type="GO" id="GO:0003729">
    <property type="term" value="F:mRNA binding"/>
    <property type="evidence" value="ECO:0007669"/>
    <property type="project" value="TreeGrafter"/>
</dbReference>
<dbReference type="GO" id="GO:0005730">
    <property type="term" value="C:nucleolus"/>
    <property type="evidence" value="ECO:0007669"/>
    <property type="project" value="TreeGrafter"/>
</dbReference>
<feature type="region of interest" description="Disordered" evidence="7">
    <location>
        <begin position="945"/>
        <end position="1052"/>
    </location>
</feature>
<feature type="compositionally biased region" description="Polar residues" evidence="7">
    <location>
        <begin position="1029"/>
        <end position="1042"/>
    </location>
</feature>
<dbReference type="PANTHER" id="PTHR23092">
    <property type="entry name" value="POLY(A) RNA POLYMERASE"/>
    <property type="match status" value="1"/>
</dbReference>
<feature type="compositionally biased region" description="Basic residues" evidence="7">
    <location>
        <begin position="1012"/>
        <end position="1028"/>
    </location>
</feature>
<dbReference type="GO" id="GO:0043634">
    <property type="term" value="P:polyadenylation-dependent ncRNA catabolic process"/>
    <property type="evidence" value="ECO:0007669"/>
    <property type="project" value="TreeGrafter"/>
</dbReference>
<evidence type="ECO:0000256" key="5">
    <source>
        <dbReference type="ARBA" id="ARBA00022723"/>
    </source>
</evidence>
<sequence>MYTRSCSRSEEVEARRFSVSNAVDVKYWQQLTERTLHNHLILTKGPSRAAQNLSHHYEAISMSTYRPSYDDRPRSYHDLPPPPPPSDFLPPLPHGPPPSYDAHHRNGGDSWRPPDNSERRNGFTFRNDDAAPQYPREQDYLRPTRSMQYAMQENNRRRPRNQHQDRMNLNHARRGQYFQSGRLNRNVPSERPLLRHQDAGKDMNEQLLGMTAGQVGASKFMPAEDVSDSDEEQMDESDSDMAQSDASNADLADGQESGEQLEPSAKRRALMPRYRNAQDGASEPKWSNPDPYTVLPPIDDNQRKRKDVVKLIRKARKEAEITAAKRNQVAANDDFISFGMDDETPEVSEEIRSSPDVDGLGRDGPGMPGAPTGPRQFSHLNNLHSSDVPGVSGPYISAQSLGPPPDLPQFSTARASRISPDTGSPVVGNPMKDGVMIVDRTDDTALGSRKRTHDDVIKEATARLDKPARKGKKETRLEGSVLAEWTANEDIDSTPWLRKEDHFTANAGFRLHKEICDFYDFVKPQDFEQTVREELLSRLQDAISKQLPRCRVHCFGSFAAGLYLPTADMDVVIISESYRSKGQKVICQTKSQMFSLSKFLERSQLAQPGSVQVIVGAKVPIIKFIDRVTAIRIDVSFENNTGVVANDTFVAWKREFPAMPVLVTVIKQFLMMRGLNEVQYGGLGGFSVTCLVTSLLQNMPRVQTGELIPEEHLGEMLIEFLDLYGNRLDTTRTGLMMDPPGYFDKQAYRRPNFRGAVYQPNKADRLAIIDPNNPDNDISGGSKEIMRIFDQFSEAHTAILTAIKESNRPSLLNWLLGGNYESFGWQRSHLLNLYNEKWAPSADTHDQDRLLERTEEKLRGSNETSTDPRSALAANMQNVEALPKSNEPRPKATKAQEHEIQVRKGRALSLRQKYPDMKDIPAEVNKKRKKTLIQRYKREKKAVGLSRELWGGTPGANQSAKPKTHEATKGKKMGSAQVKANLPTSSGTVPTNVSESNRTSISAANQVSRPAPKVHKRAPRGPPRKKQHGASQNLNVVSQPSNKMAPLSDARRAEVVRNLKGLTHNDPINVD</sequence>
<dbReference type="CDD" id="cd05402">
    <property type="entry name" value="NT_PAP_TUTase"/>
    <property type="match status" value="1"/>
</dbReference>
<dbReference type="AlphaFoldDB" id="A0A2K9YEB2"/>
<dbReference type="Gene3D" id="3.30.460.10">
    <property type="entry name" value="Beta Polymerase, domain 2"/>
    <property type="match status" value="1"/>
</dbReference>
<dbReference type="InterPro" id="IPR054708">
    <property type="entry name" value="MTPAP-like_central"/>
</dbReference>
<reference evidence="10" key="1">
    <citation type="submission" date="2017-12" db="EMBL/GenBank/DDBJ databases">
        <title>Genome Sequencing Reveals a Rich Biosynthetic Potential.</title>
        <authorList>
            <person name="Bertrand R.L."/>
            <person name="Abdel-Hameed M.E."/>
            <person name="Sorensen J.L."/>
        </authorList>
    </citation>
    <scope>NUCLEOTIDE SEQUENCE</scope>
</reference>
<keyword evidence="6" id="KW-0460">Magnesium</keyword>
<feature type="domain" description="PAP-associated" evidence="8">
    <location>
        <begin position="712"/>
        <end position="776"/>
    </location>
</feature>
<keyword evidence="4" id="KW-0808">Transferase</keyword>
<feature type="region of interest" description="Disordered" evidence="7">
    <location>
        <begin position="65"/>
        <end position="143"/>
    </location>
</feature>
<dbReference type="GO" id="GO:0046872">
    <property type="term" value="F:metal ion binding"/>
    <property type="evidence" value="ECO:0007669"/>
    <property type="project" value="UniProtKB-KW"/>
</dbReference>
<evidence type="ECO:0000256" key="3">
    <source>
        <dbReference type="ARBA" id="ARBA00012388"/>
    </source>
</evidence>
<evidence type="ECO:0000256" key="7">
    <source>
        <dbReference type="SAM" id="MobiDB-lite"/>
    </source>
</evidence>
<comment type="cofactor">
    <cofactor evidence="1">
        <name>Mn(2+)</name>
        <dbReference type="ChEBI" id="CHEBI:29035"/>
    </cofactor>
</comment>
<feature type="compositionally biased region" description="Basic and acidic residues" evidence="7">
    <location>
        <begin position="68"/>
        <end position="77"/>
    </location>
</feature>
<dbReference type="Pfam" id="PF22600">
    <property type="entry name" value="MTPAP-like_central"/>
    <property type="match status" value="1"/>
</dbReference>
<dbReference type="SUPFAM" id="SSF81631">
    <property type="entry name" value="PAP/OAS1 substrate-binding domain"/>
    <property type="match status" value="1"/>
</dbReference>
<feature type="region of interest" description="Disordered" evidence="7">
    <location>
        <begin position="172"/>
        <end position="191"/>
    </location>
</feature>
<feature type="region of interest" description="Disordered" evidence="7">
    <location>
        <begin position="213"/>
        <end position="301"/>
    </location>
</feature>
<evidence type="ECO:0000259" key="9">
    <source>
        <dbReference type="Pfam" id="PF22600"/>
    </source>
</evidence>
<organism evidence="10">
    <name type="scientific">Cladonia uncialis subsp. uncialis</name>
    <dbReference type="NCBI Taxonomy" id="180999"/>
    <lineage>
        <taxon>Eukaryota</taxon>
        <taxon>Fungi</taxon>
        <taxon>Dikarya</taxon>
        <taxon>Ascomycota</taxon>
        <taxon>Pezizomycotina</taxon>
        <taxon>Lecanoromycetes</taxon>
        <taxon>OSLEUM clade</taxon>
        <taxon>Lecanoromycetidae</taxon>
        <taxon>Lecanorales</taxon>
        <taxon>Lecanorineae</taxon>
        <taxon>Cladoniaceae</taxon>
        <taxon>Cladonia</taxon>
    </lineage>
</organism>
<evidence type="ECO:0000256" key="4">
    <source>
        <dbReference type="ARBA" id="ARBA00022679"/>
    </source>
</evidence>
<feature type="region of interest" description="Disordered" evidence="7">
    <location>
        <begin position="345"/>
        <end position="386"/>
    </location>
</feature>
<accession>A0A2K9YEB2</accession>
<dbReference type="InterPro" id="IPR045862">
    <property type="entry name" value="Trf4-like"/>
</dbReference>
<dbReference type="InterPro" id="IPR002058">
    <property type="entry name" value="PAP_assoc"/>
</dbReference>
<dbReference type="GO" id="GO:0010605">
    <property type="term" value="P:negative regulation of macromolecule metabolic process"/>
    <property type="evidence" value="ECO:0007669"/>
    <property type="project" value="UniProtKB-ARBA"/>
</dbReference>
<feature type="compositionally biased region" description="Pro residues" evidence="7">
    <location>
        <begin position="79"/>
        <end position="99"/>
    </location>
</feature>
<dbReference type="FunFam" id="3.30.460.10:FF:000006">
    <property type="entry name" value="non-canonical poly(A) RNA polymerase PAPD5"/>
    <property type="match status" value="1"/>
</dbReference>
<dbReference type="GO" id="GO:1990817">
    <property type="term" value="F:poly(A) RNA polymerase activity"/>
    <property type="evidence" value="ECO:0007669"/>
    <property type="project" value="UniProtKB-EC"/>
</dbReference>
<protein>
    <recommendedName>
        <fullName evidence="3">polynucleotide adenylyltransferase</fullName>
        <ecNumber evidence="3">2.7.7.19</ecNumber>
    </recommendedName>
</protein>
<feature type="domain" description="Poly(A) RNA polymerase mitochondrial-like central palm" evidence="9">
    <location>
        <begin position="511"/>
        <end position="647"/>
    </location>
</feature>
<keyword evidence="5" id="KW-0479">Metal-binding</keyword>
<evidence type="ECO:0000256" key="2">
    <source>
        <dbReference type="ARBA" id="ARBA00008593"/>
    </source>
</evidence>
<feature type="region of interest" description="Disordered" evidence="7">
    <location>
        <begin position="880"/>
        <end position="903"/>
    </location>
</feature>
<feature type="compositionally biased region" description="Polar residues" evidence="7">
    <location>
        <begin position="982"/>
        <end position="1008"/>
    </location>
</feature>
<evidence type="ECO:0000256" key="6">
    <source>
        <dbReference type="ARBA" id="ARBA00022842"/>
    </source>
</evidence>
<feature type="compositionally biased region" description="Basic and acidic residues" evidence="7">
    <location>
        <begin position="115"/>
        <end position="129"/>
    </location>
</feature>
<proteinExistence type="inferred from homology"/>
<evidence type="ECO:0000259" key="8">
    <source>
        <dbReference type="Pfam" id="PF03828"/>
    </source>
</evidence>